<evidence type="ECO:0000313" key="3">
    <source>
        <dbReference type="EnsemblMetazoa" id="ASIC021824-PA"/>
    </source>
</evidence>
<evidence type="ECO:0000256" key="1">
    <source>
        <dbReference type="SAM" id="MobiDB-lite"/>
    </source>
</evidence>
<accession>A0A084WTP4</accession>
<feature type="region of interest" description="Disordered" evidence="1">
    <location>
        <begin position="80"/>
        <end position="104"/>
    </location>
</feature>
<dbReference type="Proteomes" id="UP000030765">
    <property type="component" value="Unassembled WGS sequence"/>
</dbReference>
<feature type="region of interest" description="Disordered" evidence="1">
    <location>
        <begin position="132"/>
        <end position="247"/>
    </location>
</feature>
<reference evidence="2 4" key="1">
    <citation type="journal article" date="2014" name="BMC Genomics">
        <title>Genome sequence of Anopheles sinensis provides insight into genetics basis of mosquito competence for malaria parasites.</title>
        <authorList>
            <person name="Zhou D."/>
            <person name="Zhang D."/>
            <person name="Ding G."/>
            <person name="Shi L."/>
            <person name="Hou Q."/>
            <person name="Ye Y."/>
            <person name="Xu Y."/>
            <person name="Zhou H."/>
            <person name="Xiong C."/>
            <person name="Li S."/>
            <person name="Yu J."/>
            <person name="Hong S."/>
            <person name="Yu X."/>
            <person name="Zou P."/>
            <person name="Chen C."/>
            <person name="Chang X."/>
            <person name="Wang W."/>
            <person name="Lv Y."/>
            <person name="Sun Y."/>
            <person name="Ma L."/>
            <person name="Shen B."/>
            <person name="Zhu C."/>
        </authorList>
    </citation>
    <scope>NUCLEOTIDE SEQUENCE [LARGE SCALE GENOMIC DNA]</scope>
</reference>
<evidence type="ECO:0000313" key="4">
    <source>
        <dbReference type="Proteomes" id="UP000030765"/>
    </source>
</evidence>
<organism evidence="2">
    <name type="scientific">Anopheles sinensis</name>
    <name type="common">Mosquito</name>
    <dbReference type="NCBI Taxonomy" id="74873"/>
    <lineage>
        <taxon>Eukaryota</taxon>
        <taxon>Metazoa</taxon>
        <taxon>Ecdysozoa</taxon>
        <taxon>Arthropoda</taxon>
        <taxon>Hexapoda</taxon>
        <taxon>Insecta</taxon>
        <taxon>Pterygota</taxon>
        <taxon>Neoptera</taxon>
        <taxon>Endopterygota</taxon>
        <taxon>Diptera</taxon>
        <taxon>Nematocera</taxon>
        <taxon>Culicoidea</taxon>
        <taxon>Culicidae</taxon>
        <taxon>Anophelinae</taxon>
        <taxon>Anopheles</taxon>
    </lineage>
</organism>
<proteinExistence type="predicted"/>
<protein>
    <submittedName>
        <fullName evidence="2 3">Uncharacterized protein</fullName>
    </submittedName>
</protein>
<sequence>MFRQRFPQRTTYLPPATSDGTGGNRSTPGLLQFFNRQVTGKPSSTTTASIKPVPDSTETIIDVTQPAASEATTFRPLSTTPTRRRMKTRRPTTSAPRQTDDVLRSNPLGLIIPSSEQLNFFEQWQRQPYFGPHRLPSSSSTTTTTRPPQMVDFHFPQGSDEEKGSPKPGVFDPVTRLGMSTEATTTARWSSTQSSTSTMTTLTTGTKSVGTSTLSPPKVSVVPGATDTPLPPEEEEEEDEGGLGNRIDQKVLISLLG</sequence>
<keyword evidence="4" id="KW-1185">Reference proteome</keyword>
<dbReference type="VEuPathDB" id="VectorBase:ASIS003364"/>
<feature type="region of interest" description="Disordered" evidence="1">
    <location>
        <begin position="1"/>
        <end position="30"/>
    </location>
</feature>
<feature type="region of interest" description="Disordered" evidence="1">
    <location>
        <begin position="38"/>
        <end position="57"/>
    </location>
</feature>
<dbReference type="VEuPathDB" id="VectorBase:ASIC021824"/>
<feature type="compositionally biased region" description="Polar residues" evidence="1">
    <location>
        <begin position="38"/>
        <end position="49"/>
    </location>
</feature>
<gene>
    <name evidence="2" type="ORF">ZHAS_00021824</name>
</gene>
<dbReference type="EMBL" id="KE525420">
    <property type="protein sequence ID" value="KFB53588.1"/>
    <property type="molecule type" value="Genomic_DNA"/>
</dbReference>
<reference evidence="3" key="2">
    <citation type="submission" date="2020-05" db="UniProtKB">
        <authorList>
            <consortium name="EnsemblMetazoa"/>
        </authorList>
    </citation>
    <scope>IDENTIFICATION</scope>
</reference>
<dbReference type="OrthoDB" id="7742153at2759"/>
<evidence type="ECO:0000313" key="2">
    <source>
        <dbReference type="EMBL" id="KFB53588.1"/>
    </source>
</evidence>
<name>A0A084WTP4_ANOSI</name>
<dbReference type="EMBL" id="ATLV01026905">
    <property type="status" value="NOT_ANNOTATED_CDS"/>
    <property type="molecule type" value="Genomic_DNA"/>
</dbReference>
<dbReference type="EnsemblMetazoa" id="ASIC021824-RA">
    <property type="protein sequence ID" value="ASIC021824-PA"/>
    <property type="gene ID" value="ASIC021824"/>
</dbReference>
<dbReference type="AlphaFoldDB" id="A0A084WTP4"/>
<feature type="compositionally biased region" description="Acidic residues" evidence="1">
    <location>
        <begin position="232"/>
        <end position="241"/>
    </location>
</feature>
<feature type="compositionally biased region" description="Low complexity" evidence="1">
    <location>
        <begin position="184"/>
        <end position="215"/>
    </location>
</feature>